<dbReference type="AlphaFoldDB" id="E9SHX6"/>
<comment type="similarity">
    <text evidence="2">Belongs to the UPF0754 family.</text>
</comment>
<dbReference type="OrthoDB" id="9787430at2"/>
<dbReference type="EMBL" id="ADKM02000134">
    <property type="protein sequence ID" value="EGC01191.1"/>
    <property type="molecule type" value="Genomic_DNA"/>
</dbReference>
<keyword evidence="5 6" id="KW-0472">Membrane</keyword>
<dbReference type="InterPro" id="IPR007383">
    <property type="entry name" value="DUF445"/>
</dbReference>
<evidence type="ECO:0000256" key="4">
    <source>
        <dbReference type="ARBA" id="ARBA00022989"/>
    </source>
</evidence>
<feature type="transmembrane region" description="Helical" evidence="6">
    <location>
        <begin position="274"/>
        <end position="295"/>
    </location>
</feature>
<organism evidence="7 8">
    <name type="scientific">Ruminococcus albus 8</name>
    <dbReference type="NCBI Taxonomy" id="246199"/>
    <lineage>
        <taxon>Bacteria</taxon>
        <taxon>Bacillati</taxon>
        <taxon>Bacillota</taxon>
        <taxon>Clostridia</taxon>
        <taxon>Eubacteriales</taxon>
        <taxon>Oscillospiraceae</taxon>
        <taxon>Ruminococcus</taxon>
    </lineage>
</organism>
<protein>
    <recommendedName>
        <fullName evidence="9">DUF445 domain-containing protein</fullName>
    </recommendedName>
</protein>
<proteinExistence type="inferred from homology"/>
<dbReference type="eggNOG" id="COG4399">
    <property type="taxonomic scope" value="Bacteria"/>
</dbReference>
<comment type="subcellular location">
    <subcellularLocation>
        <location evidence="1">Endomembrane system</location>
    </subcellularLocation>
</comment>
<reference evidence="7 8" key="1">
    <citation type="submission" date="2011-02" db="EMBL/GenBank/DDBJ databases">
        <authorList>
            <person name="Nelson K.E."/>
            <person name="Sutton G."/>
            <person name="Torralba M."/>
            <person name="Durkin S."/>
            <person name="Harkins D."/>
            <person name="Montgomery R."/>
            <person name="Ziemer C."/>
            <person name="Klaassens E."/>
            <person name="Ocuiv P."/>
            <person name="Morrison M."/>
        </authorList>
    </citation>
    <scope>NUCLEOTIDE SEQUENCE [LARGE SCALE GENOMIC DNA]</scope>
    <source>
        <strain evidence="7 8">8</strain>
    </source>
</reference>
<sequence>MEILKMLSAPLIGAVIGYFTNYIAVKMLFFPRHEVRVFGKVLPFTPGAIPKGKPRLAKAVGNVVGNNLLTKDDIKAKLLGGEIEHRVTEVITAELKNKLKDEICKLTHCEEDVYEGGKVKLSEMLSRQIVDEISASQLPEIVVEKANESIKEKIGSSMISKLISEERIHSLTAPLVGKIRGMIDREGMGCVQPVIESKLTDGGDKTGLELLELVKVDEKRLAEMIGKVYRKTVDKYVDKLFEKLNLAAMVENKINDMPIDEMERLVITVMNKELSMIVNLGALIGFVLGLFNLIIK</sequence>
<keyword evidence="4 6" id="KW-1133">Transmembrane helix</keyword>
<name>E9SHX6_RUMAL</name>
<gene>
    <name evidence="7" type="ORF">CUS_7082</name>
</gene>
<dbReference type="PANTHER" id="PTHR35791">
    <property type="entry name" value="UPF0754 MEMBRANE PROTEIN YHEB"/>
    <property type="match status" value="1"/>
</dbReference>
<dbReference type="GO" id="GO:0012505">
    <property type="term" value="C:endomembrane system"/>
    <property type="evidence" value="ECO:0007669"/>
    <property type="project" value="UniProtKB-SubCell"/>
</dbReference>
<comment type="caution">
    <text evidence="7">The sequence shown here is derived from an EMBL/GenBank/DDBJ whole genome shotgun (WGS) entry which is preliminary data.</text>
</comment>
<evidence type="ECO:0000256" key="2">
    <source>
        <dbReference type="ARBA" id="ARBA00008053"/>
    </source>
</evidence>
<evidence type="ECO:0000256" key="5">
    <source>
        <dbReference type="ARBA" id="ARBA00023136"/>
    </source>
</evidence>
<evidence type="ECO:0008006" key="9">
    <source>
        <dbReference type="Google" id="ProtNLM"/>
    </source>
</evidence>
<evidence type="ECO:0000313" key="7">
    <source>
        <dbReference type="EMBL" id="EGC01191.1"/>
    </source>
</evidence>
<feature type="transmembrane region" description="Helical" evidence="6">
    <location>
        <begin position="6"/>
        <end position="25"/>
    </location>
</feature>
<keyword evidence="3 6" id="KW-0812">Transmembrane</keyword>
<accession>E9SHX6</accession>
<evidence type="ECO:0000256" key="3">
    <source>
        <dbReference type="ARBA" id="ARBA00022692"/>
    </source>
</evidence>
<dbReference type="RefSeq" id="WP_002853345.1">
    <property type="nucleotide sequence ID" value="NZ_ADKM02000134.1"/>
</dbReference>
<evidence type="ECO:0000256" key="6">
    <source>
        <dbReference type="SAM" id="Phobius"/>
    </source>
</evidence>
<dbReference type="Pfam" id="PF04286">
    <property type="entry name" value="DUF445"/>
    <property type="match status" value="2"/>
</dbReference>
<evidence type="ECO:0000256" key="1">
    <source>
        <dbReference type="ARBA" id="ARBA00004308"/>
    </source>
</evidence>
<keyword evidence="8" id="KW-1185">Reference proteome</keyword>
<evidence type="ECO:0000313" key="8">
    <source>
        <dbReference type="Proteomes" id="UP000004259"/>
    </source>
</evidence>
<dbReference type="PANTHER" id="PTHR35791:SF1">
    <property type="entry name" value="UPF0754 MEMBRANE PROTEIN YHEB"/>
    <property type="match status" value="1"/>
</dbReference>
<dbReference type="Proteomes" id="UP000004259">
    <property type="component" value="Unassembled WGS sequence"/>
</dbReference>